<gene>
    <name evidence="2" type="ORF">JETT_1971</name>
</gene>
<sequence length="42" mass="4917">MMRADREIFLSPVRGKILIEKNHTQDHSPPSNDSRQEIKVLE</sequence>
<evidence type="ECO:0000313" key="3">
    <source>
        <dbReference type="Proteomes" id="UP000319783"/>
    </source>
</evidence>
<organism evidence="2 3">
    <name type="scientific">Candidatus Jettenia ecosi</name>
    <dbReference type="NCBI Taxonomy" id="2494326"/>
    <lineage>
        <taxon>Bacteria</taxon>
        <taxon>Pseudomonadati</taxon>
        <taxon>Planctomycetota</taxon>
        <taxon>Candidatus Brocadiia</taxon>
        <taxon>Candidatus Brocadiales</taxon>
        <taxon>Candidatus Brocadiaceae</taxon>
        <taxon>Candidatus Jettenia</taxon>
    </lineage>
</organism>
<accession>A0A533QAK8</accession>
<evidence type="ECO:0000256" key="1">
    <source>
        <dbReference type="SAM" id="MobiDB-lite"/>
    </source>
</evidence>
<dbReference type="Proteomes" id="UP000319783">
    <property type="component" value="Unassembled WGS sequence"/>
</dbReference>
<dbReference type="AlphaFoldDB" id="A0A533QAK8"/>
<evidence type="ECO:0000313" key="2">
    <source>
        <dbReference type="EMBL" id="TLD41746.1"/>
    </source>
</evidence>
<protein>
    <submittedName>
        <fullName evidence="2">Uncharacterized protein</fullName>
    </submittedName>
</protein>
<dbReference type="EMBL" id="SULG01000037">
    <property type="protein sequence ID" value="TLD41746.1"/>
    <property type="molecule type" value="Genomic_DNA"/>
</dbReference>
<feature type="region of interest" description="Disordered" evidence="1">
    <location>
        <begin position="20"/>
        <end position="42"/>
    </location>
</feature>
<proteinExistence type="predicted"/>
<name>A0A533QAK8_9BACT</name>
<reference evidence="2 3" key="1">
    <citation type="submission" date="2019-04" db="EMBL/GenBank/DDBJ databases">
        <title>Genome of a novel bacterium Candidatus Jettenia ecosi reconstructed from metagenome of an anammox bioreactor.</title>
        <authorList>
            <person name="Mardanov A.V."/>
            <person name="Beletsky A.V."/>
            <person name="Ravin N.V."/>
            <person name="Botchkova E.A."/>
            <person name="Litti Y.V."/>
            <person name="Nozhevnikova A.N."/>
        </authorList>
    </citation>
    <scope>NUCLEOTIDE SEQUENCE [LARGE SCALE GENOMIC DNA]</scope>
    <source>
        <strain evidence="2">J2</strain>
    </source>
</reference>
<comment type="caution">
    <text evidence="2">The sequence shown here is derived from an EMBL/GenBank/DDBJ whole genome shotgun (WGS) entry which is preliminary data.</text>
</comment>